<dbReference type="PANTHER" id="PTHR42770:SF15">
    <property type="entry name" value="GLUTAMATE_GAMMA-AMINOBUTYRATE ANTIPORTER-RELATED"/>
    <property type="match status" value="1"/>
</dbReference>
<dbReference type="GO" id="GO:0005886">
    <property type="term" value="C:plasma membrane"/>
    <property type="evidence" value="ECO:0007669"/>
    <property type="project" value="UniProtKB-SubCell"/>
</dbReference>
<evidence type="ECO:0000313" key="9">
    <source>
        <dbReference type="Proteomes" id="UP000182635"/>
    </source>
</evidence>
<dbReference type="OrthoDB" id="92719at2"/>
<reference evidence="9" key="1">
    <citation type="submission" date="2016-10" db="EMBL/GenBank/DDBJ databases">
        <authorList>
            <person name="Varghese N."/>
            <person name="Submissions S."/>
        </authorList>
    </citation>
    <scope>NUCLEOTIDE SEQUENCE [LARGE SCALE GENOMIC DNA]</scope>
    <source>
        <strain evidence="9">DSM 20403</strain>
    </source>
</reference>
<feature type="transmembrane region" description="Helical" evidence="7">
    <location>
        <begin position="94"/>
        <end position="120"/>
    </location>
</feature>
<dbReference type="GO" id="GO:0022857">
    <property type="term" value="F:transmembrane transporter activity"/>
    <property type="evidence" value="ECO:0007669"/>
    <property type="project" value="InterPro"/>
</dbReference>
<dbReference type="Gene3D" id="1.20.1740.10">
    <property type="entry name" value="Amino acid/polyamine transporter I"/>
    <property type="match status" value="1"/>
</dbReference>
<feature type="transmembrane region" description="Helical" evidence="7">
    <location>
        <begin position="240"/>
        <end position="263"/>
    </location>
</feature>
<dbReference type="PANTHER" id="PTHR42770">
    <property type="entry name" value="AMINO ACID TRANSPORTER-RELATED"/>
    <property type="match status" value="1"/>
</dbReference>
<keyword evidence="4 7" id="KW-0812">Transmembrane</keyword>
<comment type="subcellular location">
    <subcellularLocation>
        <location evidence="1">Cell membrane</location>
        <topology evidence="1">Multi-pass membrane protein</topology>
    </subcellularLocation>
</comment>
<dbReference type="RefSeq" id="WP_014073608.1">
    <property type="nucleotide sequence ID" value="NZ_AYYL01000002.1"/>
</dbReference>
<evidence type="ECO:0000313" key="8">
    <source>
        <dbReference type="EMBL" id="SFG19643.1"/>
    </source>
</evidence>
<feature type="transmembrane region" description="Helical" evidence="7">
    <location>
        <begin position="38"/>
        <end position="58"/>
    </location>
</feature>
<feature type="transmembrane region" description="Helical" evidence="7">
    <location>
        <begin position="203"/>
        <end position="228"/>
    </location>
</feature>
<dbReference type="InterPro" id="IPR002293">
    <property type="entry name" value="AA/rel_permease1"/>
</dbReference>
<dbReference type="InterPro" id="IPR050367">
    <property type="entry name" value="APC_superfamily"/>
</dbReference>
<protein>
    <submittedName>
        <fullName evidence="8">Amino acid/polyamine/organocation transporter, APC superfamily</fullName>
    </submittedName>
</protein>
<keyword evidence="3" id="KW-1003">Cell membrane</keyword>
<accession>A0A1I2PW69</accession>
<keyword evidence="5 7" id="KW-1133">Transmembrane helix</keyword>
<feature type="transmembrane region" description="Helical" evidence="7">
    <location>
        <begin position="12"/>
        <end position="32"/>
    </location>
</feature>
<evidence type="ECO:0000256" key="6">
    <source>
        <dbReference type="ARBA" id="ARBA00023136"/>
    </source>
</evidence>
<feature type="transmembrane region" description="Helical" evidence="7">
    <location>
        <begin position="293"/>
        <end position="323"/>
    </location>
</feature>
<evidence type="ECO:0000256" key="5">
    <source>
        <dbReference type="ARBA" id="ARBA00022989"/>
    </source>
</evidence>
<organism evidence="8 9">
    <name type="scientific">Ligilactobacillus ruminis DSM 20403 = NBRC 102161</name>
    <dbReference type="NCBI Taxonomy" id="1423798"/>
    <lineage>
        <taxon>Bacteria</taxon>
        <taxon>Bacillati</taxon>
        <taxon>Bacillota</taxon>
        <taxon>Bacilli</taxon>
        <taxon>Lactobacillales</taxon>
        <taxon>Lactobacillaceae</taxon>
        <taxon>Ligilactobacillus</taxon>
    </lineage>
</organism>
<feature type="transmembrane region" description="Helical" evidence="7">
    <location>
        <begin position="344"/>
        <end position="364"/>
    </location>
</feature>
<evidence type="ECO:0000256" key="2">
    <source>
        <dbReference type="ARBA" id="ARBA00022448"/>
    </source>
</evidence>
<proteinExistence type="predicted"/>
<dbReference type="EMBL" id="FOPI01000005">
    <property type="protein sequence ID" value="SFG19643.1"/>
    <property type="molecule type" value="Genomic_DNA"/>
</dbReference>
<evidence type="ECO:0000256" key="1">
    <source>
        <dbReference type="ARBA" id="ARBA00004651"/>
    </source>
</evidence>
<dbReference type="Pfam" id="PF13520">
    <property type="entry name" value="AA_permease_2"/>
    <property type="match status" value="1"/>
</dbReference>
<feature type="transmembrane region" description="Helical" evidence="7">
    <location>
        <begin position="370"/>
        <end position="394"/>
    </location>
</feature>
<feature type="transmembrane region" description="Helical" evidence="7">
    <location>
        <begin position="451"/>
        <end position="474"/>
    </location>
</feature>
<dbReference type="GeneID" id="29802834"/>
<name>A0A1I2PW69_9LACO</name>
<feature type="transmembrane region" description="Helical" evidence="7">
    <location>
        <begin position="132"/>
        <end position="152"/>
    </location>
</feature>
<dbReference type="AlphaFoldDB" id="A0A1I2PW69"/>
<gene>
    <name evidence="8" type="ORF">SAMN02910432_00299</name>
</gene>
<dbReference type="PIRSF" id="PIRSF006060">
    <property type="entry name" value="AA_transporter"/>
    <property type="match status" value="1"/>
</dbReference>
<feature type="transmembrane region" description="Helical" evidence="7">
    <location>
        <begin position="164"/>
        <end position="183"/>
    </location>
</feature>
<evidence type="ECO:0000256" key="3">
    <source>
        <dbReference type="ARBA" id="ARBA00022475"/>
    </source>
</evidence>
<feature type="transmembrane region" description="Helical" evidence="7">
    <location>
        <begin position="415"/>
        <end position="436"/>
    </location>
</feature>
<sequence length="482" mass="54732">MQELGEKKSYISWPVIAMIGFVTIICFDDILYPLQNQGLSVVFTWIFMVFFFVIPYELSVAHLGSVFNGHQEGGLASWARHSLNSDAAGYWTAWMYWAACLPYIVDVANSTIVSYSWLILGDASLSSRMSSFWFGVWTFVIILVFILLENIIKKSLEVMATIGGWAMFGMTILFVVMTGWTLLNGGKIATQPFNLKAFIPDFSLSYFSTTGLLMFAVCGAELVAPYLKRMKNPNRDFRKAMYLIAFMTAFLTVFGTFSLSIFFDANNLPHDLKMNGSYYAFQLLGERMGMGNVLMYIFAIVQAIYMMAQLAVFLDSTSWVLAADTAERFMPKWMRKRNKNDRPIHSYVLTTGLTLFLLLLSGTLPDINAVFNWLLNLNGIVFPFKNCWLFLAFIAVRVKQDKFPSVFVFIKRRKLAIAVGTWCMLFSFICAVMSFLPQDLAFGTKAWNHQLFLNFLSVGVLFGAGAIMPIMSWFEKRKKESA</sequence>
<keyword evidence="6 7" id="KW-0472">Membrane</keyword>
<dbReference type="Proteomes" id="UP000182635">
    <property type="component" value="Unassembled WGS sequence"/>
</dbReference>
<evidence type="ECO:0000256" key="4">
    <source>
        <dbReference type="ARBA" id="ARBA00022692"/>
    </source>
</evidence>
<keyword evidence="2" id="KW-0813">Transport</keyword>
<evidence type="ECO:0000256" key="7">
    <source>
        <dbReference type="SAM" id="Phobius"/>
    </source>
</evidence>